<dbReference type="RefSeq" id="WP_344155807.1">
    <property type="nucleotide sequence ID" value="NZ_BAAAQR010000013.1"/>
</dbReference>
<reference evidence="4" key="1">
    <citation type="journal article" date="2019" name="Int. J. Syst. Evol. Microbiol.">
        <title>The Global Catalogue of Microorganisms (GCM) 10K type strain sequencing project: providing services to taxonomists for standard genome sequencing and annotation.</title>
        <authorList>
            <consortium name="The Broad Institute Genomics Platform"/>
            <consortium name="The Broad Institute Genome Sequencing Center for Infectious Disease"/>
            <person name="Wu L."/>
            <person name="Ma J."/>
        </authorList>
    </citation>
    <scope>NUCLEOTIDE SEQUENCE [LARGE SCALE GENOMIC DNA]</scope>
    <source>
        <strain evidence="4">JCM 16022</strain>
    </source>
</reference>
<dbReference type="NCBIfam" id="TIGR04362">
    <property type="entry name" value="choice_anch_C"/>
    <property type="match status" value="1"/>
</dbReference>
<dbReference type="InterPro" id="IPR015919">
    <property type="entry name" value="Cadherin-like_sf"/>
</dbReference>
<dbReference type="InterPro" id="IPR051495">
    <property type="entry name" value="Epithelial_Barrier/Signaling"/>
</dbReference>
<dbReference type="EMBL" id="BAAAQR010000013">
    <property type="protein sequence ID" value="GAA2153048.1"/>
    <property type="molecule type" value="Genomic_DNA"/>
</dbReference>
<dbReference type="PANTHER" id="PTHR13802:SF52">
    <property type="entry name" value="MUCIN-4"/>
    <property type="match status" value="1"/>
</dbReference>
<evidence type="ECO:0000313" key="4">
    <source>
        <dbReference type="Proteomes" id="UP001501771"/>
    </source>
</evidence>
<keyword evidence="4" id="KW-1185">Reference proteome</keyword>
<dbReference type="InterPro" id="IPR013783">
    <property type="entry name" value="Ig-like_fold"/>
</dbReference>
<dbReference type="InterPro" id="IPR027576">
    <property type="entry name" value="Choice_anch_C_dom"/>
</dbReference>
<keyword evidence="1" id="KW-0732">Signal</keyword>
<feature type="chain" id="PRO_5047200772" description="VWFD domain-containing protein" evidence="1">
    <location>
        <begin position="27"/>
        <end position="1273"/>
    </location>
</feature>
<evidence type="ECO:0000313" key="3">
    <source>
        <dbReference type="EMBL" id="GAA2153048.1"/>
    </source>
</evidence>
<dbReference type="Proteomes" id="UP001501771">
    <property type="component" value="Unassembled WGS sequence"/>
</dbReference>
<accession>A0ABP5LXU6</accession>
<comment type="caution">
    <text evidence="3">The sequence shown here is derived from an EMBL/GenBank/DDBJ whole genome shotgun (WGS) entry which is preliminary data.</text>
</comment>
<gene>
    <name evidence="3" type="ORF">GCM10009844_36920</name>
</gene>
<proteinExistence type="predicted"/>
<dbReference type="Gene3D" id="2.60.120.260">
    <property type="entry name" value="Galactose-binding domain-like"/>
    <property type="match status" value="2"/>
</dbReference>
<dbReference type="SMART" id="SM00216">
    <property type="entry name" value="VWD"/>
    <property type="match status" value="1"/>
</dbReference>
<dbReference type="Pfam" id="PF00094">
    <property type="entry name" value="VWD"/>
    <property type="match status" value="1"/>
</dbReference>
<feature type="domain" description="VWFD" evidence="2">
    <location>
        <begin position="690"/>
        <end position="880"/>
    </location>
</feature>
<dbReference type="Pfam" id="PF04862">
    <property type="entry name" value="DUF642"/>
    <property type="match status" value="1"/>
</dbReference>
<dbReference type="PANTHER" id="PTHR13802">
    <property type="entry name" value="MUCIN 4-RELATED"/>
    <property type="match status" value="1"/>
</dbReference>
<dbReference type="PROSITE" id="PS51233">
    <property type="entry name" value="VWFD"/>
    <property type="match status" value="1"/>
</dbReference>
<evidence type="ECO:0000256" key="1">
    <source>
        <dbReference type="SAM" id="SignalP"/>
    </source>
</evidence>
<dbReference type="InterPro" id="IPR001846">
    <property type="entry name" value="VWF_type-D"/>
</dbReference>
<feature type="signal peptide" evidence="1">
    <location>
        <begin position="1"/>
        <end position="26"/>
    </location>
</feature>
<dbReference type="InterPro" id="IPR006946">
    <property type="entry name" value="DGR2-like_dom"/>
</dbReference>
<evidence type="ECO:0000259" key="2">
    <source>
        <dbReference type="PROSITE" id="PS51233"/>
    </source>
</evidence>
<organism evidence="3 4">
    <name type="scientific">Nocardioides koreensis</name>
    <dbReference type="NCBI Taxonomy" id="433651"/>
    <lineage>
        <taxon>Bacteria</taxon>
        <taxon>Bacillati</taxon>
        <taxon>Actinomycetota</taxon>
        <taxon>Actinomycetes</taxon>
        <taxon>Propionibacteriales</taxon>
        <taxon>Nocardioidaceae</taxon>
        <taxon>Nocardioides</taxon>
    </lineage>
</organism>
<sequence length="1273" mass="132310">MRLLRLLVASLGLMLLMAGVHGPAAAAAGPPSYTVTAVADHEYLVTGGTLTVTGVVRPAAPYRPVRLQQRSEGEWRTIATTSLDAHSRYSLSAVLEDLGDQRLRVVKAALGAVGVGVSPVVVVNVSSVELADETVILTDQDLAHLESFDLESGRLELDPEADVTDVRIGSILAGGYSERTPNGLLRRVTDIARTPEGGWALATEQASLNQAIVRTVGAQHVTGTLEKQVAAPAEGVAVDRAKRPQGFSASLPFPDLTFSLKSSATVSTPKPEDGSGVWGQGTYSLASDLKFQSSAELVWEQGPFGVDRVRAAFHTATTTTTTTTVAGEVHGTYGASMGEVTRYYTFPLGPIPVVITDTSEIPFKIELSMTAGAETSFESTDTAAVGFEYTRGHGVSPVWEHDGSHTAEAGGAQGSVTLEASAGLKETTKIYGLVGLTASMLAYGKYEADVDGLACPVTAGIRIGGGVAAGVDILIFELEWEWTAEDDIELYRQDDCALNPRIKTEWLPDGTEGQDYSTTLETEDDRTGYWGHEGSLPPGLSLSSSGTLSGTPQQEGAFDVRVTFTDMEGRVIKMTLSLVVQPNVLLVATGSLPNGVVGVPYAGVLSADGGQGPYTWTVLSGSVPGLTVNPDGSVTGEPESAGAGTLHVQVADADGLVAEGDVSWSVTDLPPPVSGTGTGPITAPPACLAACGTSWGDPHLVTYDGLSYDDQLAGELVLTRSTADDFEVQVRQQPWNGSQLVAVNTATAMMVDGTRVGIYLTPTGVRTLVDGDPVSVDGAGRALPGGGSIRHDQPGHLVVVSWADGTSLSASYVPGSYITIRMSLTTDRLGTLRGLLGDADGDRSDDLSTRDGDVVAVGSTADKIHSDFADTWRLRAGESLFDYAEGESTESFVDRAFPHVHVSVSDLPTAQADAAFASCEASGVVGQAALDSCALDVALSGDEDMAAGALVMQSGTGAGGVGNGSFEDPAIGSRFVSLGVGATMGAWTVVSGSVDLVHSSYWQPAAGSQSLDLNSCSPGRIAQTMAVEPGQRYRIAYSYAGNPETSDRLKKFHVEVDGAVVDRRTFDTTGRTTQSMGWTSAVTAFVATGDRTTIAFQSDQTGSCGGAALDDIVITPVSTSSTVIASSNPGDAWTDQTGATGLAELSYGHSGCSALDVALRCVSGGWAVVDDAPWIWAHQFPRNGEGTVTFTRTVTLSEAQAGHLLRLTALGDDVMTASVDGRQVLSGGFTSPTSTDLTLSPGEHVLTFAVTNLGGYQPTSNPGGLAWKLRTVD</sequence>
<dbReference type="Gene3D" id="2.60.40.10">
    <property type="entry name" value="Immunoglobulins"/>
    <property type="match status" value="2"/>
</dbReference>
<protein>
    <recommendedName>
        <fullName evidence="2">VWFD domain-containing protein</fullName>
    </recommendedName>
</protein>
<name>A0ABP5LXU6_9ACTN</name>
<dbReference type="SUPFAM" id="SSF49313">
    <property type="entry name" value="Cadherin-like"/>
    <property type="match status" value="1"/>
</dbReference>